<evidence type="ECO:0000313" key="2">
    <source>
        <dbReference type="EMBL" id="VVE70376.1"/>
    </source>
</evidence>
<protein>
    <submittedName>
        <fullName evidence="2">Transmembrane protein</fullName>
    </submittedName>
</protein>
<dbReference type="AlphaFoldDB" id="A0A5E5AB61"/>
<evidence type="ECO:0000313" key="3">
    <source>
        <dbReference type="Proteomes" id="UP000383122"/>
    </source>
</evidence>
<sequence length="327" mass="35455">MTTPPMICRLPACKRRMHGFTLLEWVIAMPLGLLIVMAATAIYLAGIRLWRVQAERYEVNERAAFALNQLTRAVGMAGYRNWDPLEGPILNADRSVQPGLGDWPSLRASAECASTVDTCPKRGWQGSTMLEVQYHGAGFGDESSNGNGAIQNCGGASVRARSDGDDRNVSAFYVDKGEDGVPSLFCRYGDRGYKITTLRPAQVLVIGVEAMYIRLGVRAGANGNGPLQWMTPVKSARRKPPSAPAGSGGWENVSAVAFSLVLRGAPRRGGKQHAGRTVEVFDATSGGREYKWLTNAGDVHLHVFTVVAYRRNDGGIREEAKWLVSSS</sequence>
<keyword evidence="1" id="KW-0472">Membrane</keyword>
<gene>
    <name evidence="2" type="ORF">PAN31117_03660</name>
</gene>
<feature type="transmembrane region" description="Helical" evidence="1">
    <location>
        <begin position="25"/>
        <end position="46"/>
    </location>
</feature>
<evidence type="ECO:0000256" key="1">
    <source>
        <dbReference type="SAM" id="Phobius"/>
    </source>
</evidence>
<dbReference type="Pfam" id="PF16074">
    <property type="entry name" value="PilW"/>
    <property type="match status" value="1"/>
</dbReference>
<accession>A0A5E5AB61</accession>
<dbReference type="InterPro" id="IPR032092">
    <property type="entry name" value="PilW"/>
</dbReference>
<dbReference type="EMBL" id="CABPSP010000011">
    <property type="protein sequence ID" value="VVE70376.1"/>
    <property type="molecule type" value="Genomic_DNA"/>
</dbReference>
<keyword evidence="1 2" id="KW-0812">Transmembrane</keyword>
<reference evidence="2 3" key="1">
    <citation type="submission" date="2019-08" db="EMBL/GenBank/DDBJ databases">
        <authorList>
            <person name="Peeters C."/>
        </authorList>
    </citation>
    <scope>NUCLEOTIDE SEQUENCE [LARGE SCALE GENOMIC DNA]</scope>
    <source>
        <strain evidence="2 3">LMG 31117</strain>
    </source>
</reference>
<name>A0A5E5AB61_9BURK</name>
<keyword evidence="3" id="KW-1185">Reference proteome</keyword>
<organism evidence="2 3">
    <name type="scientific">Pandoraea anapnoica</name>
    <dbReference type="NCBI Taxonomy" id="2508301"/>
    <lineage>
        <taxon>Bacteria</taxon>
        <taxon>Pseudomonadati</taxon>
        <taxon>Pseudomonadota</taxon>
        <taxon>Betaproteobacteria</taxon>
        <taxon>Burkholderiales</taxon>
        <taxon>Burkholderiaceae</taxon>
        <taxon>Pandoraea</taxon>
    </lineage>
</organism>
<dbReference type="GO" id="GO:0043683">
    <property type="term" value="P:type IV pilus assembly"/>
    <property type="evidence" value="ECO:0007669"/>
    <property type="project" value="InterPro"/>
</dbReference>
<proteinExistence type="predicted"/>
<dbReference type="Proteomes" id="UP000383122">
    <property type="component" value="Unassembled WGS sequence"/>
</dbReference>
<keyword evidence="1" id="KW-1133">Transmembrane helix</keyword>